<organism evidence="1 2">
    <name type="scientific">Eschrichtius robustus</name>
    <name type="common">California gray whale</name>
    <name type="synonym">Eschrichtius gibbosus</name>
    <dbReference type="NCBI Taxonomy" id="9764"/>
    <lineage>
        <taxon>Eukaryota</taxon>
        <taxon>Metazoa</taxon>
        <taxon>Chordata</taxon>
        <taxon>Craniata</taxon>
        <taxon>Vertebrata</taxon>
        <taxon>Euteleostomi</taxon>
        <taxon>Mammalia</taxon>
        <taxon>Eutheria</taxon>
        <taxon>Laurasiatheria</taxon>
        <taxon>Artiodactyla</taxon>
        <taxon>Whippomorpha</taxon>
        <taxon>Cetacea</taxon>
        <taxon>Mysticeti</taxon>
        <taxon>Eschrichtiidae</taxon>
        <taxon>Eschrichtius</taxon>
    </lineage>
</organism>
<evidence type="ECO:0008006" key="3">
    <source>
        <dbReference type="Google" id="ProtNLM"/>
    </source>
</evidence>
<evidence type="ECO:0000313" key="2">
    <source>
        <dbReference type="Proteomes" id="UP001159641"/>
    </source>
</evidence>
<dbReference type="PANTHER" id="PTHR10063:SF3">
    <property type="entry name" value="RAL GTPASE-ACTIVATING PROTEIN SUBUNIT ALPHA-1"/>
    <property type="match status" value="1"/>
</dbReference>
<dbReference type="SUPFAM" id="SSF111347">
    <property type="entry name" value="Rap/Ran-GAP"/>
    <property type="match status" value="1"/>
</dbReference>
<dbReference type="GO" id="GO:0005634">
    <property type="term" value="C:nucleus"/>
    <property type="evidence" value="ECO:0007669"/>
    <property type="project" value="InterPro"/>
</dbReference>
<reference evidence="1 2" key="1">
    <citation type="submission" date="2022-11" db="EMBL/GenBank/DDBJ databases">
        <title>Whole genome sequence of Eschrichtius robustus ER-17-0199.</title>
        <authorList>
            <person name="Bruniche-Olsen A."/>
            <person name="Black A.N."/>
            <person name="Fields C.J."/>
            <person name="Walden K."/>
            <person name="Dewoody J.A."/>
        </authorList>
    </citation>
    <scope>NUCLEOTIDE SEQUENCE [LARGE SCALE GENOMIC DNA]</scope>
    <source>
        <strain evidence="1">ER-17-0199</strain>
        <tissue evidence="1">Blubber</tissue>
    </source>
</reference>
<sequence length="633" mass="71793">MLGILGDVNAIMDPEIHAQVFDYLCELWQNLAKATMLTDKYKQGKLHAYKLICNTMKRRQDVSPNRDFLTHFYNIMHCGLLHIDQELIIKTVLSSARDEPSGPARCVALCSLGIWICEELVHESHHPQIKEALNVICVSLKCFFVFVFFLLLLQFTNKTVAHVACNMLHMLVHYVPRLQIYQPDSPLKIIQILIATITHLLPSTEASSYELDKRLVVSLLLCLLDWIMALPLKTLLQPVHATGAENDKIEKSVLNCIYKVLHGCVYGSQCFSNPRYFPLSLSDLASVDYDPFMHLESLKEPEPLHSPDSERSSKLQPVTEVKTQMQQGLISIAARTVITHLVNHLGHYPMSGGPAMLTSQVCENHDNHYSESTELSPELFESPNIQFFVLNNTTLVSCIQIRSEESIPGGGLSAGLASANSNVRIIVRDLSGKYSWDSAILYGPPLVSGLSEPTSLILSLSHQEKPEEPSTSHECLEDITVKDGVSLQFRRRFRETVPTWDTIRDEEDVLDELLQYLGVTSPECLQRTGVSLNIPAPQPVCISEKQENDVINAILKQHTEEKEFVEKHFNDLNMKAVEQDEPTPQKPQSAFYYCRLLLSILGMNSWDKRRSFHLLKKNEKLLRELRNLDSRQW</sequence>
<keyword evidence="2" id="KW-1185">Reference proteome</keyword>
<dbReference type="GO" id="GO:0005096">
    <property type="term" value="F:GTPase activator activity"/>
    <property type="evidence" value="ECO:0007669"/>
    <property type="project" value="InterPro"/>
</dbReference>
<dbReference type="Proteomes" id="UP001159641">
    <property type="component" value="Unassembled WGS sequence"/>
</dbReference>
<dbReference type="GO" id="GO:0005737">
    <property type="term" value="C:cytoplasm"/>
    <property type="evidence" value="ECO:0007669"/>
    <property type="project" value="TreeGrafter"/>
</dbReference>
<accession>A0AB34HV23</accession>
<dbReference type="AlphaFoldDB" id="A0AB34HV23"/>
<name>A0AB34HV23_ESCRO</name>
<dbReference type="InterPro" id="IPR027107">
    <property type="entry name" value="Tuberin/Ral-act_asu"/>
</dbReference>
<evidence type="ECO:0000313" key="1">
    <source>
        <dbReference type="EMBL" id="KAJ8796073.1"/>
    </source>
</evidence>
<proteinExistence type="predicted"/>
<gene>
    <name evidence="1" type="ORF">J1605_018221</name>
</gene>
<comment type="caution">
    <text evidence="1">The sequence shown here is derived from an EMBL/GenBank/DDBJ whole genome shotgun (WGS) entry which is preliminary data.</text>
</comment>
<dbReference type="EMBL" id="JAIQCJ010000541">
    <property type="protein sequence ID" value="KAJ8796073.1"/>
    <property type="molecule type" value="Genomic_DNA"/>
</dbReference>
<dbReference type="PANTHER" id="PTHR10063">
    <property type="entry name" value="TUBERIN"/>
    <property type="match status" value="1"/>
</dbReference>
<dbReference type="GO" id="GO:0051056">
    <property type="term" value="P:regulation of small GTPase mediated signal transduction"/>
    <property type="evidence" value="ECO:0007669"/>
    <property type="project" value="InterPro"/>
</dbReference>
<protein>
    <recommendedName>
        <fullName evidence="3">Ral GTPase-activating protein subunit alpha-1</fullName>
    </recommendedName>
</protein>
<dbReference type="InterPro" id="IPR035974">
    <property type="entry name" value="Rap/Ran-GAP_sf"/>
</dbReference>